<feature type="domain" description="Alpha-D-phosphohexomutase alpha/beta/alpha" evidence="11">
    <location>
        <begin position="266"/>
        <end position="372"/>
    </location>
</feature>
<dbReference type="GO" id="GO:0005975">
    <property type="term" value="P:carbohydrate metabolic process"/>
    <property type="evidence" value="ECO:0007669"/>
    <property type="project" value="InterPro"/>
</dbReference>
<evidence type="ECO:0000256" key="2">
    <source>
        <dbReference type="ARBA" id="ARBA00010231"/>
    </source>
</evidence>
<dbReference type="Pfam" id="PF02878">
    <property type="entry name" value="PGM_PMM_I"/>
    <property type="match status" value="1"/>
</dbReference>
<dbReference type="InterPro" id="IPR016055">
    <property type="entry name" value="A-D-PHexomutase_a/b/a-I/II/III"/>
</dbReference>
<evidence type="ECO:0000256" key="5">
    <source>
        <dbReference type="ARBA" id="ARBA00022842"/>
    </source>
</evidence>
<proteinExistence type="inferred from homology"/>
<dbReference type="InterPro" id="IPR005843">
    <property type="entry name" value="A-D-PHexomutase_C"/>
</dbReference>
<evidence type="ECO:0000256" key="6">
    <source>
        <dbReference type="ARBA" id="ARBA00023235"/>
    </source>
</evidence>
<dbReference type="Pfam" id="PF02880">
    <property type="entry name" value="PGM_PMM_III"/>
    <property type="match status" value="1"/>
</dbReference>
<dbReference type="SUPFAM" id="SSF55957">
    <property type="entry name" value="Phosphoglucomutase, C-terminal domain"/>
    <property type="match status" value="1"/>
</dbReference>
<dbReference type="PRINTS" id="PR00509">
    <property type="entry name" value="PGMPMM"/>
</dbReference>
<dbReference type="InterPro" id="IPR005846">
    <property type="entry name" value="A-D-PHexomutase_a/b/a-III"/>
</dbReference>
<dbReference type="GO" id="GO:0016868">
    <property type="term" value="F:intramolecular phosphotransferase activity"/>
    <property type="evidence" value="ECO:0007669"/>
    <property type="project" value="InterPro"/>
</dbReference>
<dbReference type="CDD" id="cd03089">
    <property type="entry name" value="PMM_PGM"/>
    <property type="match status" value="1"/>
</dbReference>
<dbReference type="Pfam" id="PF02879">
    <property type="entry name" value="PGM_PMM_II"/>
    <property type="match status" value="1"/>
</dbReference>
<evidence type="ECO:0000259" key="9">
    <source>
        <dbReference type="Pfam" id="PF02878"/>
    </source>
</evidence>
<dbReference type="Proteomes" id="UP000178726">
    <property type="component" value="Unassembled WGS sequence"/>
</dbReference>
<comment type="cofactor">
    <cofactor evidence="1">
        <name>Mg(2+)</name>
        <dbReference type="ChEBI" id="CHEBI:18420"/>
    </cofactor>
</comment>
<name>A0A1F6NB23_9BACT</name>
<dbReference type="PROSITE" id="PS00710">
    <property type="entry name" value="PGM_PMM"/>
    <property type="match status" value="1"/>
</dbReference>
<feature type="domain" description="Alpha-D-phosphohexomutase C-terminal" evidence="8">
    <location>
        <begin position="407"/>
        <end position="443"/>
    </location>
</feature>
<dbReference type="PANTHER" id="PTHR43771">
    <property type="entry name" value="PHOSPHOMANNOMUTASE"/>
    <property type="match status" value="1"/>
</dbReference>
<accession>A0A1F6NB23</accession>
<evidence type="ECO:0000256" key="4">
    <source>
        <dbReference type="ARBA" id="ARBA00022723"/>
    </source>
</evidence>
<feature type="domain" description="Alpha-D-phosphohexomutase alpha/beta/alpha" evidence="10">
    <location>
        <begin position="159"/>
        <end position="258"/>
    </location>
</feature>
<keyword evidence="4 7" id="KW-0479">Metal-binding</keyword>
<dbReference type="PANTHER" id="PTHR43771:SF1">
    <property type="entry name" value="PHOSPHOMANNOMUTASE"/>
    <property type="match status" value="1"/>
</dbReference>
<dbReference type="InterPro" id="IPR016066">
    <property type="entry name" value="A-D-PHexomutase_CS"/>
</dbReference>
<dbReference type="InterPro" id="IPR005844">
    <property type="entry name" value="A-D-PHexomutase_a/b/a-I"/>
</dbReference>
<dbReference type="SUPFAM" id="SSF53738">
    <property type="entry name" value="Phosphoglucomutase, first 3 domains"/>
    <property type="match status" value="3"/>
</dbReference>
<reference evidence="12 13" key="1">
    <citation type="journal article" date="2016" name="Nat. Commun.">
        <title>Thousands of microbial genomes shed light on interconnected biogeochemical processes in an aquifer system.</title>
        <authorList>
            <person name="Anantharaman K."/>
            <person name="Brown C.T."/>
            <person name="Hug L.A."/>
            <person name="Sharon I."/>
            <person name="Castelle C.J."/>
            <person name="Probst A.J."/>
            <person name="Thomas B.C."/>
            <person name="Singh A."/>
            <person name="Wilkins M.J."/>
            <person name="Karaoz U."/>
            <person name="Brodie E.L."/>
            <person name="Williams K.H."/>
            <person name="Hubbard S.S."/>
            <person name="Banfield J.F."/>
        </authorList>
    </citation>
    <scope>NUCLEOTIDE SEQUENCE [LARGE SCALE GENOMIC DNA]</scope>
</reference>
<comment type="similarity">
    <text evidence="2 7">Belongs to the phosphohexose mutase family.</text>
</comment>
<sequence>MVFPTHTFKAYDIRGLVEGELSVDLAYRIGRAFGIFLKKNYHQNLKVVVGRDMRESSPGYESAVVGGLTDEGWNVVEIGLATTPLFNFACAHYAEHAGGIMITASHNPAQYNGFKMTLGNGLPVGKKTGMSDIRDLVEQGKFGLIEKKGTVEHLMVLGDYLKKVLSLVDVKSLKPCKVVIDCGNGMADVTFSALLEKLPVKVDYLFRDPDGRFPNHEANPLKAETLRDLQRRVVETGADFGFALDGDADRVGLVDEEGKVVDPSFVGVLLGLEVLRKHPKAVMLYDLRSSMIVPETWEAHGAITEKCMVGHALIKKDLKEKGAMFASELSLHLYYHDMYDVESSDLSLLYVLQMLSREKKKLSALVAPLKKYAHSGEINFETKHAAEIIVGLVKKYAGETVETSHLDGLFMRLSWGWMNVRMSNTEPLLRLNLETPNKEITEEKIVEIGNFIKNFTT</sequence>
<dbReference type="AlphaFoldDB" id="A0A1F6NB23"/>
<evidence type="ECO:0000259" key="8">
    <source>
        <dbReference type="Pfam" id="PF00408"/>
    </source>
</evidence>
<dbReference type="InterPro" id="IPR005845">
    <property type="entry name" value="A-D-PHexomutase_a/b/a-II"/>
</dbReference>
<dbReference type="Gene3D" id="3.30.310.50">
    <property type="entry name" value="Alpha-D-phosphohexomutase, C-terminal domain"/>
    <property type="match status" value="1"/>
</dbReference>
<evidence type="ECO:0000313" key="12">
    <source>
        <dbReference type="EMBL" id="OGH80913.1"/>
    </source>
</evidence>
<gene>
    <name evidence="12" type="ORF">A3I29_03395</name>
</gene>
<dbReference type="Gene3D" id="3.40.120.10">
    <property type="entry name" value="Alpha-D-Glucose-1,6-Bisphosphate, subunit A, domain 3"/>
    <property type="match status" value="3"/>
</dbReference>
<organism evidence="12 13">
    <name type="scientific">Candidatus Magasanikbacteria bacterium RIFCSPLOWO2_02_FULL_44_11</name>
    <dbReference type="NCBI Taxonomy" id="1798689"/>
    <lineage>
        <taxon>Bacteria</taxon>
        <taxon>Candidatus Magasanikiibacteriota</taxon>
    </lineage>
</organism>
<comment type="caution">
    <text evidence="12">The sequence shown here is derived from an EMBL/GenBank/DDBJ whole genome shotgun (WGS) entry which is preliminary data.</text>
</comment>
<dbReference type="GO" id="GO:0000287">
    <property type="term" value="F:magnesium ion binding"/>
    <property type="evidence" value="ECO:0007669"/>
    <property type="project" value="InterPro"/>
</dbReference>
<evidence type="ECO:0000259" key="10">
    <source>
        <dbReference type="Pfam" id="PF02879"/>
    </source>
</evidence>
<evidence type="ECO:0000259" key="11">
    <source>
        <dbReference type="Pfam" id="PF02880"/>
    </source>
</evidence>
<dbReference type="InterPro" id="IPR005841">
    <property type="entry name" value="Alpha-D-phosphohexomutase_SF"/>
</dbReference>
<protein>
    <recommendedName>
        <fullName evidence="14">Phosphomannomutase/phosphoglucomutase</fullName>
    </recommendedName>
</protein>
<evidence type="ECO:0000313" key="13">
    <source>
        <dbReference type="Proteomes" id="UP000178726"/>
    </source>
</evidence>
<dbReference type="Pfam" id="PF00408">
    <property type="entry name" value="PGM_PMM_IV"/>
    <property type="match status" value="1"/>
</dbReference>
<keyword evidence="5 7" id="KW-0460">Magnesium</keyword>
<dbReference type="EMBL" id="MFQK01000017">
    <property type="protein sequence ID" value="OGH80913.1"/>
    <property type="molecule type" value="Genomic_DNA"/>
</dbReference>
<evidence type="ECO:0000256" key="7">
    <source>
        <dbReference type="RuleBase" id="RU004326"/>
    </source>
</evidence>
<keyword evidence="3" id="KW-0597">Phosphoprotein</keyword>
<dbReference type="STRING" id="1798689.A3I29_03395"/>
<evidence type="ECO:0000256" key="3">
    <source>
        <dbReference type="ARBA" id="ARBA00022553"/>
    </source>
</evidence>
<dbReference type="InterPro" id="IPR036900">
    <property type="entry name" value="A-D-PHexomutase_C_sf"/>
</dbReference>
<evidence type="ECO:0000256" key="1">
    <source>
        <dbReference type="ARBA" id="ARBA00001946"/>
    </source>
</evidence>
<evidence type="ECO:0008006" key="14">
    <source>
        <dbReference type="Google" id="ProtNLM"/>
    </source>
</evidence>
<feature type="domain" description="Alpha-D-phosphohexomutase alpha/beta/alpha" evidence="9">
    <location>
        <begin position="7"/>
        <end position="141"/>
    </location>
</feature>
<keyword evidence="6" id="KW-0413">Isomerase</keyword>